<comment type="caution">
    <text evidence="4">The sequence shown here is derived from an EMBL/GenBank/DDBJ whole genome shotgun (WGS) entry which is preliminary data.</text>
</comment>
<dbReference type="Gene3D" id="1.10.357.10">
    <property type="entry name" value="Tetracycline Repressor, domain 2"/>
    <property type="match status" value="1"/>
</dbReference>
<dbReference type="InterPro" id="IPR041484">
    <property type="entry name" value="TetR_C_25"/>
</dbReference>
<dbReference type="EMBL" id="BAABAZ010000004">
    <property type="protein sequence ID" value="GAA4283402.1"/>
    <property type="molecule type" value="Genomic_DNA"/>
</dbReference>
<gene>
    <name evidence="4" type="ORF">GCM10022261_09330</name>
</gene>
<evidence type="ECO:0000256" key="1">
    <source>
        <dbReference type="ARBA" id="ARBA00023125"/>
    </source>
</evidence>
<dbReference type="PANTHER" id="PTHR30055:SF146">
    <property type="entry name" value="HTH-TYPE TRANSCRIPTIONAL DUAL REGULATOR CECR"/>
    <property type="match status" value="1"/>
</dbReference>
<protein>
    <submittedName>
        <fullName evidence="4">TetR family transcriptional regulator</fullName>
    </submittedName>
</protein>
<name>A0ABP8EHG5_9MICO</name>
<feature type="DNA-binding region" description="H-T-H motif" evidence="2">
    <location>
        <begin position="23"/>
        <end position="42"/>
    </location>
</feature>
<dbReference type="InterPro" id="IPR001647">
    <property type="entry name" value="HTH_TetR"/>
</dbReference>
<organism evidence="4 5">
    <name type="scientific">Brevibacterium daeguense</name>
    <dbReference type="NCBI Taxonomy" id="909936"/>
    <lineage>
        <taxon>Bacteria</taxon>
        <taxon>Bacillati</taxon>
        <taxon>Actinomycetota</taxon>
        <taxon>Actinomycetes</taxon>
        <taxon>Micrococcales</taxon>
        <taxon>Brevibacteriaceae</taxon>
        <taxon>Brevibacterium</taxon>
    </lineage>
</organism>
<dbReference type="PANTHER" id="PTHR30055">
    <property type="entry name" value="HTH-TYPE TRANSCRIPTIONAL REGULATOR RUTR"/>
    <property type="match status" value="1"/>
</dbReference>
<dbReference type="InterPro" id="IPR050109">
    <property type="entry name" value="HTH-type_TetR-like_transc_reg"/>
</dbReference>
<evidence type="ECO:0000313" key="4">
    <source>
        <dbReference type="EMBL" id="GAA4283402.1"/>
    </source>
</evidence>
<dbReference type="Pfam" id="PF00440">
    <property type="entry name" value="TetR_N"/>
    <property type="match status" value="1"/>
</dbReference>
<keyword evidence="1 2" id="KW-0238">DNA-binding</keyword>
<accession>A0ABP8EHG5</accession>
<dbReference type="Proteomes" id="UP001501586">
    <property type="component" value="Unassembled WGS sequence"/>
</dbReference>
<keyword evidence="5" id="KW-1185">Reference proteome</keyword>
<reference evidence="5" key="1">
    <citation type="journal article" date="2019" name="Int. J. Syst. Evol. Microbiol.">
        <title>The Global Catalogue of Microorganisms (GCM) 10K type strain sequencing project: providing services to taxonomists for standard genome sequencing and annotation.</title>
        <authorList>
            <consortium name="The Broad Institute Genomics Platform"/>
            <consortium name="The Broad Institute Genome Sequencing Center for Infectious Disease"/>
            <person name="Wu L."/>
            <person name="Ma J."/>
        </authorList>
    </citation>
    <scope>NUCLEOTIDE SEQUENCE [LARGE SCALE GENOMIC DNA]</scope>
    <source>
        <strain evidence="5">JCM 17458</strain>
    </source>
</reference>
<dbReference type="SUPFAM" id="SSF48498">
    <property type="entry name" value="Tetracyclin repressor-like, C-terminal domain"/>
    <property type="match status" value="1"/>
</dbReference>
<evidence type="ECO:0000256" key="2">
    <source>
        <dbReference type="PROSITE-ProRule" id="PRU00335"/>
    </source>
</evidence>
<proteinExistence type="predicted"/>
<dbReference type="InterPro" id="IPR036271">
    <property type="entry name" value="Tet_transcr_reg_TetR-rel_C_sf"/>
</dbReference>
<feature type="domain" description="HTH tetR-type" evidence="3">
    <location>
        <begin position="1"/>
        <end position="60"/>
    </location>
</feature>
<dbReference type="Pfam" id="PF17933">
    <property type="entry name" value="TetR_C_25"/>
    <property type="match status" value="1"/>
</dbReference>
<dbReference type="PROSITE" id="PS50977">
    <property type="entry name" value="HTH_TETR_2"/>
    <property type="match status" value="1"/>
</dbReference>
<dbReference type="SUPFAM" id="SSF46689">
    <property type="entry name" value="Homeodomain-like"/>
    <property type="match status" value="1"/>
</dbReference>
<sequence>MTTRARIRNAAIRRFAQDGLSAPLRAVAEDAGVSPGLIVHHFGSRAGLRESCDGYVLEQVRENKAGTLGGPGAGGAMLAQLAQIEGYAPLIGYVLRLLQAGGPLLERFVDQLASDAVEYLHQAEEAGNVRPSRDPEARARVLVEMSLGALLLQLPAQQDTLDLDELPRWLRSYSERILLPILELYTEPLLTDSTLLDSFLQTREGAHHD</sequence>
<dbReference type="InterPro" id="IPR009057">
    <property type="entry name" value="Homeodomain-like_sf"/>
</dbReference>
<evidence type="ECO:0000313" key="5">
    <source>
        <dbReference type="Proteomes" id="UP001501586"/>
    </source>
</evidence>
<evidence type="ECO:0000259" key="3">
    <source>
        <dbReference type="PROSITE" id="PS50977"/>
    </source>
</evidence>